<dbReference type="AlphaFoldDB" id="A0A6G0TYM3"/>
<name>A0A6G0TYM3_APHGL</name>
<accession>A0A6G0TYM3</accession>
<reference evidence="1 2" key="1">
    <citation type="submission" date="2019-08" db="EMBL/GenBank/DDBJ databases">
        <title>The genome of the soybean aphid Biotype 1, its phylome, world population structure and adaptation to the North American continent.</title>
        <authorList>
            <person name="Giordano R."/>
            <person name="Donthu R.K."/>
            <person name="Hernandez A.G."/>
            <person name="Wright C.L."/>
            <person name="Zimin A.V."/>
        </authorList>
    </citation>
    <scope>NUCLEOTIDE SEQUENCE [LARGE SCALE GENOMIC DNA]</scope>
    <source>
        <tissue evidence="1">Whole aphids</tissue>
    </source>
</reference>
<dbReference type="Proteomes" id="UP000475862">
    <property type="component" value="Unassembled WGS sequence"/>
</dbReference>
<gene>
    <name evidence="1" type="ORF">AGLY_003587</name>
</gene>
<sequence>MSFKFKSNENCPKKKYLSSSSLLPKVDYKKTKSFTSPNRFSVLAKCDDVDMNTSIIINDDTEKLSPVYIKNVSNIFTFISNLASIFDPTDLICKATPSDLFYYCAHIKFFFNSKTVVENHFHLKAYHSVMYVSLTGTSRNTVIMILDMFEDYFSDLCAKSCDSLVRCTLCDGSHPANYKGCIDYKMFKSFNRPNSDTSTNSFYTCTTSGKNHSQCCSNIEALLLTSFISEFINIIKSFFSILTSSLNKT</sequence>
<comment type="caution">
    <text evidence="1">The sequence shown here is derived from an EMBL/GenBank/DDBJ whole genome shotgun (WGS) entry which is preliminary data.</text>
</comment>
<organism evidence="1 2">
    <name type="scientific">Aphis glycines</name>
    <name type="common">Soybean aphid</name>
    <dbReference type="NCBI Taxonomy" id="307491"/>
    <lineage>
        <taxon>Eukaryota</taxon>
        <taxon>Metazoa</taxon>
        <taxon>Ecdysozoa</taxon>
        <taxon>Arthropoda</taxon>
        <taxon>Hexapoda</taxon>
        <taxon>Insecta</taxon>
        <taxon>Pterygota</taxon>
        <taxon>Neoptera</taxon>
        <taxon>Paraneoptera</taxon>
        <taxon>Hemiptera</taxon>
        <taxon>Sternorrhyncha</taxon>
        <taxon>Aphidomorpha</taxon>
        <taxon>Aphidoidea</taxon>
        <taxon>Aphididae</taxon>
        <taxon>Aphidini</taxon>
        <taxon>Aphis</taxon>
        <taxon>Aphis</taxon>
    </lineage>
</organism>
<evidence type="ECO:0000313" key="2">
    <source>
        <dbReference type="Proteomes" id="UP000475862"/>
    </source>
</evidence>
<dbReference type="OrthoDB" id="6593055at2759"/>
<keyword evidence="2" id="KW-1185">Reference proteome</keyword>
<dbReference type="EMBL" id="VYZN01000012">
    <property type="protein sequence ID" value="KAE9541596.1"/>
    <property type="molecule type" value="Genomic_DNA"/>
</dbReference>
<evidence type="ECO:0000313" key="1">
    <source>
        <dbReference type="EMBL" id="KAE9541596.1"/>
    </source>
</evidence>
<protein>
    <submittedName>
        <fullName evidence="1">Uncharacterized protein</fullName>
    </submittedName>
</protein>
<proteinExistence type="predicted"/>